<evidence type="ECO:0000313" key="4">
    <source>
        <dbReference type="Proteomes" id="UP001500141"/>
    </source>
</evidence>
<feature type="chain" id="PRO_5045274969" evidence="2">
    <location>
        <begin position="26"/>
        <end position="219"/>
    </location>
</feature>
<evidence type="ECO:0000313" key="3">
    <source>
        <dbReference type="EMBL" id="GAA4770176.1"/>
    </source>
</evidence>
<keyword evidence="4" id="KW-1185">Reference proteome</keyword>
<sequence>MNKKMINMKKIIALVLLFAGLTVQAQDATKAKALLDKVSAKVKSYKNVEIDFNYNLQNTKEKVNQTNKGKVTLQGNQYLLNFLGVTKMCDGKKIYTISKEDEEISIASVGGEDDADTPAKMLTFFNKGFKYSWDITQTIKGKKIQYVKLTPISSKDERKQILVGVDVATNQVYNTITIGKNGTTVTLTVNSFKTNLPLAKNHFTFVKTKYPNYYINNLD</sequence>
<protein>
    <submittedName>
        <fullName evidence="3">Outer membrane lipoprotein carrier protein LolA</fullName>
    </submittedName>
</protein>
<dbReference type="InterPro" id="IPR004564">
    <property type="entry name" value="OM_lipoprot_carrier_LolA-like"/>
</dbReference>
<evidence type="ECO:0000256" key="2">
    <source>
        <dbReference type="SAM" id="SignalP"/>
    </source>
</evidence>
<feature type="signal peptide" evidence="2">
    <location>
        <begin position="1"/>
        <end position="25"/>
    </location>
</feature>
<reference evidence="4" key="1">
    <citation type="journal article" date="2019" name="Int. J. Syst. Evol. Microbiol.">
        <title>The Global Catalogue of Microorganisms (GCM) 10K type strain sequencing project: providing services to taxonomists for standard genome sequencing and annotation.</title>
        <authorList>
            <consortium name="The Broad Institute Genomics Platform"/>
            <consortium name="The Broad Institute Genome Sequencing Center for Infectious Disease"/>
            <person name="Wu L."/>
            <person name="Ma J."/>
        </authorList>
    </citation>
    <scope>NUCLEOTIDE SEQUENCE [LARGE SCALE GENOMIC DNA]</scope>
    <source>
        <strain evidence="4">JCM 18198</strain>
    </source>
</reference>
<proteinExistence type="predicted"/>
<organism evidence="3 4">
    <name type="scientific">Flavobacterium hankyongi</name>
    <dbReference type="NCBI Taxonomy" id="1176532"/>
    <lineage>
        <taxon>Bacteria</taxon>
        <taxon>Pseudomonadati</taxon>
        <taxon>Bacteroidota</taxon>
        <taxon>Flavobacteriia</taxon>
        <taxon>Flavobacteriales</taxon>
        <taxon>Flavobacteriaceae</taxon>
        <taxon>Flavobacterium</taxon>
    </lineage>
</organism>
<dbReference type="Gene3D" id="2.50.20.10">
    <property type="entry name" value="Lipoprotein localisation LolA/LolB/LppX"/>
    <property type="match status" value="1"/>
</dbReference>
<evidence type="ECO:0000256" key="1">
    <source>
        <dbReference type="ARBA" id="ARBA00022729"/>
    </source>
</evidence>
<dbReference type="EMBL" id="BAABIP010000017">
    <property type="protein sequence ID" value="GAA4770176.1"/>
    <property type="molecule type" value="Genomic_DNA"/>
</dbReference>
<dbReference type="InterPro" id="IPR029046">
    <property type="entry name" value="LolA/LolB/LppX"/>
</dbReference>
<accession>A0ABP9A000</accession>
<keyword evidence="3" id="KW-0449">Lipoprotein</keyword>
<dbReference type="Proteomes" id="UP001500141">
    <property type="component" value="Unassembled WGS sequence"/>
</dbReference>
<dbReference type="SUPFAM" id="SSF89392">
    <property type="entry name" value="Prokaryotic lipoproteins and lipoprotein localization factors"/>
    <property type="match status" value="1"/>
</dbReference>
<gene>
    <name evidence="3" type="ORF">GCM10023230_20360</name>
</gene>
<name>A0ABP9A000_9FLAO</name>
<dbReference type="CDD" id="cd16325">
    <property type="entry name" value="LolA"/>
    <property type="match status" value="1"/>
</dbReference>
<keyword evidence="1 2" id="KW-0732">Signal</keyword>
<comment type="caution">
    <text evidence="3">The sequence shown here is derived from an EMBL/GenBank/DDBJ whole genome shotgun (WGS) entry which is preliminary data.</text>
</comment>